<dbReference type="PANTHER" id="PTHR11132">
    <property type="entry name" value="SOLUTE CARRIER FAMILY 35"/>
    <property type="match status" value="1"/>
</dbReference>
<dbReference type="EMBL" id="KV429129">
    <property type="protein sequence ID" value="KZT64408.1"/>
    <property type="molecule type" value="Genomic_DNA"/>
</dbReference>
<dbReference type="InterPro" id="IPR050186">
    <property type="entry name" value="TPT_transporter"/>
</dbReference>
<evidence type="ECO:0000256" key="1">
    <source>
        <dbReference type="ARBA" id="ARBA00004141"/>
    </source>
</evidence>
<evidence type="ECO:0000259" key="7">
    <source>
        <dbReference type="Pfam" id="PF03151"/>
    </source>
</evidence>
<evidence type="ECO:0000256" key="6">
    <source>
        <dbReference type="SAM" id="Phobius"/>
    </source>
</evidence>
<gene>
    <name evidence="8" type="ORF">DAEQUDRAFT_698706</name>
</gene>
<feature type="domain" description="Sugar phosphate transporter" evidence="7">
    <location>
        <begin position="145"/>
        <end position="444"/>
    </location>
</feature>
<organism evidence="8 9">
    <name type="scientific">Daedalea quercina L-15889</name>
    <dbReference type="NCBI Taxonomy" id="1314783"/>
    <lineage>
        <taxon>Eukaryota</taxon>
        <taxon>Fungi</taxon>
        <taxon>Dikarya</taxon>
        <taxon>Basidiomycota</taxon>
        <taxon>Agaricomycotina</taxon>
        <taxon>Agaricomycetes</taxon>
        <taxon>Polyporales</taxon>
        <taxon>Fomitopsis</taxon>
    </lineage>
</organism>
<evidence type="ECO:0000256" key="4">
    <source>
        <dbReference type="ARBA" id="ARBA00023136"/>
    </source>
</evidence>
<evidence type="ECO:0000313" key="8">
    <source>
        <dbReference type="EMBL" id="KZT64408.1"/>
    </source>
</evidence>
<feature type="transmembrane region" description="Helical" evidence="6">
    <location>
        <begin position="139"/>
        <end position="160"/>
    </location>
</feature>
<keyword evidence="3 6" id="KW-1133">Transmembrane helix</keyword>
<keyword evidence="4 6" id="KW-0472">Membrane</keyword>
<dbReference type="Pfam" id="PF03151">
    <property type="entry name" value="TPT"/>
    <property type="match status" value="1"/>
</dbReference>
<feature type="transmembrane region" description="Helical" evidence="6">
    <location>
        <begin position="260"/>
        <end position="278"/>
    </location>
</feature>
<feature type="transmembrane region" description="Helical" evidence="6">
    <location>
        <begin position="200"/>
        <end position="221"/>
    </location>
</feature>
<keyword evidence="2 6" id="KW-0812">Transmembrane</keyword>
<dbReference type="InterPro" id="IPR037185">
    <property type="entry name" value="EmrE-like"/>
</dbReference>
<comment type="subcellular location">
    <subcellularLocation>
        <location evidence="1">Membrane</location>
        <topology evidence="1">Multi-pass membrane protein</topology>
    </subcellularLocation>
</comment>
<sequence>MRPARFGNHPPSRPQSPRTGSFLCSPDLSSSRWQSLRFHVREHAPSLGTALLNDNVLSPAVLEALPSDKAPPAYGSPRHRPGFSQSAVAGYSILPSSILTDVGSLSPALPVLSPHATASSKRLTLRRTKRSHFFTLRQLVNSQAFWLALYFAFNLGLTLYNKLVLVYFPFPYTLTAFHALCGTLGGLVLRRQRAYVPAQLSLRSTAALAAFSVLYAVNIAVSNVSLQMVTIPFHQVVRAATPIFTTALSILLFGTQFTRLKILSLVPVMAGVALATYGDYYFTFLGLLLTLLGTFLAALKTIYTNVLQSSPNGQRAQCGLLPVPPRLGLHALDLLTRTSPLACALCLVYAYASGELGEARGALAPNTPAGCARVMVILGNGVIAFGLNVVSLSANKKVGALNMTVAANVKQALTILFAVGIFHLTITPANALGICVTLAGGAWYAWMEYTAKHRVQAQP</sequence>
<reference evidence="8 9" key="1">
    <citation type="journal article" date="2016" name="Mol. Biol. Evol.">
        <title>Comparative Genomics of Early-Diverging Mushroom-Forming Fungi Provides Insights into the Origins of Lignocellulose Decay Capabilities.</title>
        <authorList>
            <person name="Nagy L.G."/>
            <person name="Riley R."/>
            <person name="Tritt A."/>
            <person name="Adam C."/>
            <person name="Daum C."/>
            <person name="Floudas D."/>
            <person name="Sun H."/>
            <person name="Yadav J.S."/>
            <person name="Pangilinan J."/>
            <person name="Larsson K.H."/>
            <person name="Matsuura K."/>
            <person name="Barry K."/>
            <person name="Labutti K."/>
            <person name="Kuo R."/>
            <person name="Ohm R.A."/>
            <person name="Bhattacharya S.S."/>
            <person name="Shirouzu T."/>
            <person name="Yoshinaga Y."/>
            <person name="Martin F.M."/>
            <person name="Grigoriev I.V."/>
            <person name="Hibbett D.S."/>
        </authorList>
    </citation>
    <scope>NUCLEOTIDE SEQUENCE [LARGE SCALE GENOMIC DNA]</scope>
    <source>
        <strain evidence="8 9">L-15889</strain>
    </source>
</reference>
<feature type="transmembrane region" description="Helical" evidence="6">
    <location>
        <begin position="233"/>
        <end position="253"/>
    </location>
</feature>
<name>A0A165LH30_9APHY</name>
<feature type="region of interest" description="Disordered" evidence="5">
    <location>
        <begin position="1"/>
        <end position="23"/>
    </location>
</feature>
<evidence type="ECO:0000313" key="9">
    <source>
        <dbReference type="Proteomes" id="UP000076727"/>
    </source>
</evidence>
<evidence type="ECO:0000256" key="2">
    <source>
        <dbReference type="ARBA" id="ARBA00022692"/>
    </source>
</evidence>
<evidence type="ECO:0000256" key="5">
    <source>
        <dbReference type="SAM" id="MobiDB-lite"/>
    </source>
</evidence>
<dbReference type="AlphaFoldDB" id="A0A165LH30"/>
<accession>A0A165LH30</accession>
<dbReference type="GO" id="GO:0016020">
    <property type="term" value="C:membrane"/>
    <property type="evidence" value="ECO:0007669"/>
    <property type="project" value="UniProtKB-SubCell"/>
</dbReference>
<keyword evidence="9" id="KW-1185">Reference proteome</keyword>
<proteinExistence type="predicted"/>
<dbReference type="OrthoDB" id="10261634at2759"/>
<protein>
    <submittedName>
        <fullName evidence="8">TPT-domain-containing protein</fullName>
    </submittedName>
</protein>
<dbReference type="InterPro" id="IPR004853">
    <property type="entry name" value="Sugar_P_trans_dom"/>
</dbReference>
<dbReference type="Proteomes" id="UP000076727">
    <property type="component" value="Unassembled WGS sequence"/>
</dbReference>
<feature type="transmembrane region" description="Helical" evidence="6">
    <location>
        <begin position="413"/>
        <end position="446"/>
    </location>
</feature>
<feature type="transmembrane region" description="Helical" evidence="6">
    <location>
        <begin position="166"/>
        <end position="188"/>
    </location>
</feature>
<feature type="transmembrane region" description="Helical" evidence="6">
    <location>
        <begin position="372"/>
        <end position="392"/>
    </location>
</feature>
<evidence type="ECO:0000256" key="3">
    <source>
        <dbReference type="ARBA" id="ARBA00022989"/>
    </source>
</evidence>
<feature type="transmembrane region" description="Helical" evidence="6">
    <location>
        <begin position="284"/>
        <end position="303"/>
    </location>
</feature>
<dbReference type="SUPFAM" id="SSF103481">
    <property type="entry name" value="Multidrug resistance efflux transporter EmrE"/>
    <property type="match status" value="1"/>
</dbReference>